<organism evidence="8 9">
    <name type="scientific">Linnemannia hyalina</name>
    <dbReference type="NCBI Taxonomy" id="64524"/>
    <lineage>
        <taxon>Eukaryota</taxon>
        <taxon>Fungi</taxon>
        <taxon>Fungi incertae sedis</taxon>
        <taxon>Mucoromycota</taxon>
        <taxon>Mortierellomycotina</taxon>
        <taxon>Mortierellomycetes</taxon>
        <taxon>Mortierellales</taxon>
        <taxon>Mortierellaceae</taxon>
        <taxon>Linnemannia</taxon>
    </lineage>
</organism>
<feature type="zinc finger region" description="C3H1-type" evidence="5">
    <location>
        <begin position="97"/>
        <end position="124"/>
    </location>
</feature>
<evidence type="ECO:0000256" key="1">
    <source>
        <dbReference type="ARBA" id="ARBA00022723"/>
    </source>
</evidence>
<dbReference type="SMART" id="SM00356">
    <property type="entry name" value="ZnF_C3H1"/>
    <property type="match status" value="1"/>
</dbReference>
<dbReference type="PANTHER" id="PTHR12547:SF18">
    <property type="entry name" value="PROTEIN TIS11"/>
    <property type="match status" value="1"/>
</dbReference>
<dbReference type="Proteomes" id="UP000707451">
    <property type="component" value="Unassembled WGS sequence"/>
</dbReference>
<keyword evidence="3 5" id="KW-0863">Zinc-finger</keyword>
<feature type="region of interest" description="Disordered" evidence="6">
    <location>
        <begin position="192"/>
        <end position="246"/>
    </location>
</feature>
<keyword evidence="9" id="KW-1185">Reference proteome</keyword>
<name>A0A9P7XXS5_9FUNG</name>
<evidence type="ECO:0000259" key="7">
    <source>
        <dbReference type="PROSITE" id="PS50103"/>
    </source>
</evidence>
<dbReference type="InterPro" id="IPR036855">
    <property type="entry name" value="Znf_CCCH_sf"/>
</dbReference>
<dbReference type="InterPro" id="IPR000571">
    <property type="entry name" value="Znf_CCCH"/>
</dbReference>
<proteinExistence type="predicted"/>
<keyword evidence="4 5" id="KW-0862">Zinc</keyword>
<evidence type="ECO:0000256" key="3">
    <source>
        <dbReference type="ARBA" id="ARBA00022771"/>
    </source>
</evidence>
<protein>
    <recommendedName>
        <fullName evidence="7">C3H1-type domain-containing protein</fullName>
    </recommendedName>
</protein>
<feature type="compositionally biased region" description="Basic and acidic residues" evidence="6">
    <location>
        <begin position="234"/>
        <end position="245"/>
    </location>
</feature>
<dbReference type="PANTHER" id="PTHR12547">
    <property type="entry name" value="CCCH ZINC FINGER/TIS11-RELATED"/>
    <property type="match status" value="1"/>
</dbReference>
<keyword evidence="2" id="KW-0677">Repeat</keyword>
<reference evidence="8" key="1">
    <citation type="submission" date="2021-06" db="EMBL/GenBank/DDBJ databases">
        <title>Genome Sequence of Mortierella hyaline Strain SCG-10, a Cold-Adapted, Nitrate-Reducing Fungus Isolated from Soil in Minnesota, USA.</title>
        <authorList>
            <person name="Aldossari N."/>
        </authorList>
    </citation>
    <scope>NUCLEOTIDE SEQUENCE</scope>
    <source>
        <strain evidence="8">SCG-10</strain>
    </source>
</reference>
<evidence type="ECO:0000256" key="2">
    <source>
        <dbReference type="ARBA" id="ARBA00022737"/>
    </source>
</evidence>
<dbReference type="InterPro" id="IPR045877">
    <property type="entry name" value="ZFP36-like"/>
</dbReference>
<accession>A0A9P7XXS5</accession>
<dbReference type="GO" id="GO:0008270">
    <property type="term" value="F:zinc ion binding"/>
    <property type="evidence" value="ECO:0007669"/>
    <property type="project" value="UniProtKB-KW"/>
</dbReference>
<comment type="caution">
    <text evidence="8">The sequence shown here is derived from an EMBL/GenBank/DDBJ whole genome shotgun (WGS) entry which is preliminary data.</text>
</comment>
<dbReference type="OrthoDB" id="410307at2759"/>
<dbReference type="Pfam" id="PF00642">
    <property type="entry name" value="zf-CCCH"/>
    <property type="match status" value="1"/>
</dbReference>
<gene>
    <name evidence="8" type="ORF">KI688_009987</name>
</gene>
<dbReference type="EMBL" id="JAHRHY010000005">
    <property type="protein sequence ID" value="KAG9069092.1"/>
    <property type="molecule type" value="Genomic_DNA"/>
</dbReference>
<dbReference type="AlphaFoldDB" id="A0A9P7XXS5"/>
<keyword evidence="1 5" id="KW-0479">Metal-binding</keyword>
<evidence type="ECO:0000313" key="9">
    <source>
        <dbReference type="Proteomes" id="UP000707451"/>
    </source>
</evidence>
<dbReference type="PROSITE" id="PS50103">
    <property type="entry name" value="ZF_C3H1"/>
    <property type="match status" value="1"/>
</dbReference>
<dbReference type="SUPFAM" id="SSF90229">
    <property type="entry name" value="CCCH zinc finger"/>
    <property type="match status" value="1"/>
</dbReference>
<evidence type="ECO:0000256" key="4">
    <source>
        <dbReference type="ARBA" id="ARBA00022833"/>
    </source>
</evidence>
<feature type="compositionally biased region" description="Low complexity" evidence="6">
    <location>
        <begin position="195"/>
        <end position="231"/>
    </location>
</feature>
<evidence type="ECO:0000313" key="8">
    <source>
        <dbReference type="EMBL" id="KAG9069092.1"/>
    </source>
</evidence>
<sequence>MQPRPRATFLDGTSVVHPGQEDPTNAIIPPAVTQQVHRLVNNPQHFPTHGWSCGDAHNALRRSHSSSSSFSFSQRDTKLTTTSNINPYVVKVPLSHYKTEYCTKFRELGQCPFGERCLFVHHDSELQRKERALTYKTRPCWSGTSCQYQMNHSRCVYLHGDETAEMFDEQRGISFARVQKILAAKEVKQQHRRQQQQQQAQTQEQCRSSLLEQSSSTESLEAASSQEGGQELESEGRAAELKESTIDEPLGTPVTVFVPRQQKTLQRSFSYPLSTPKRTLLTIVPPSLQFLLNNDKNNDTAMGSITMATTHPLADLFSPGEMPFIETPFPSHDRINEWKDPCFEDEDSEDSGVDGVGTAIRVVSSSLHRPTVAVPPSSSSASMLGSLGMMVFYSDTIPTNPSVTTDNQLALDLHLHLQAQNHTQQDAVAFNSLACMMDVFSFWPS</sequence>
<dbReference type="GO" id="GO:0003729">
    <property type="term" value="F:mRNA binding"/>
    <property type="evidence" value="ECO:0007669"/>
    <property type="project" value="InterPro"/>
</dbReference>
<dbReference type="Gene3D" id="4.10.1000.10">
    <property type="entry name" value="Zinc finger, CCCH-type"/>
    <property type="match status" value="1"/>
</dbReference>
<evidence type="ECO:0000256" key="5">
    <source>
        <dbReference type="PROSITE-ProRule" id="PRU00723"/>
    </source>
</evidence>
<feature type="domain" description="C3H1-type" evidence="7">
    <location>
        <begin position="97"/>
        <end position="124"/>
    </location>
</feature>
<evidence type="ECO:0000256" key="6">
    <source>
        <dbReference type="SAM" id="MobiDB-lite"/>
    </source>
</evidence>